<reference evidence="2" key="1">
    <citation type="submission" date="2023-08" db="EMBL/GenBank/DDBJ databases">
        <authorList>
            <person name="Alioto T."/>
            <person name="Alioto T."/>
            <person name="Gomez Garrido J."/>
        </authorList>
    </citation>
    <scope>NUCLEOTIDE SEQUENCE</scope>
</reference>
<feature type="region of interest" description="Disordered" evidence="1">
    <location>
        <begin position="1"/>
        <end position="33"/>
    </location>
</feature>
<feature type="compositionally biased region" description="Low complexity" evidence="1">
    <location>
        <begin position="22"/>
        <end position="33"/>
    </location>
</feature>
<proteinExistence type="predicted"/>
<organism evidence="2 3">
    <name type="scientific">Octopus vulgaris</name>
    <name type="common">Common octopus</name>
    <dbReference type="NCBI Taxonomy" id="6645"/>
    <lineage>
        <taxon>Eukaryota</taxon>
        <taxon>Metazoa</taxon>
        <taxon>Spiralia</taxon>
        <taxon>Lophotrochozoa</taxon>
        <taxon>Mollusca</taxon>
        <taxon>Cephalopoda</taxon>
        <taxon>Coleoidea</taxon>
        <taxon>Octopodiformes</taxon>
        <taxon>Octopoda</taxon>
        <taxon>Incirrata</taxon>
        <taxon>Octopodidae</taxon>
        <taxon>Octopus</taxon>
    </lineage>
</organism>
<protein>
    <submittedName>
        <fullName evidence="2">Uncharacterized protein</fullName>
    </submittedName>
</protein>
<name>A0AA36EZF5_OCTVU</name>
<keyword evidence="3" id="KW-1185">Reference proteome</keyword>
<dbReference type="EMBL" id="OX597815">
    <property type="protein sequence ID" value="CAI9717488.1"/>
    <property type="molecule type" value="Genomic_DNA"/>
</dbReference>
<sequence>MRPTPRNQRKRILKSQLQHNSQPLQQKQEQDQQLPNSNVINTSMESQKQPITELQSYSSVYRRNISINFTVVNKCNSELMDFRENIHTE</sequence>
<evidence type="ECO:0000313" key="2">
    <source>
        <dbReference type="EMBL" id="CAI9717488.1"/>
    </source>
</evidence>
<gene>
    <name evidence="2" type="ORF">OCTVUL_1B000803</name>
</gene>
<dbReference type="AlphaFoldDB" id="A0AA36EZF5"/>
<evidence type="ECO:0000256" key="1">
    <source>
        <dbReference type="SAM" id="MobiDB-lite"/>
    </source>
</evidence>
<dbReference type="Proteomes" id="UP001162480">
    <property type="component" value="Chromosome 2"/>
</dbReference>
<accession>A0AA36EZF5</accession>
<evidence type="ECO:0000313" key="3">
    <source>
        <dbReference type="Proteomes" id="UP001162480"/>
    </source>
</evidence>